<dbReference type="InterPro" id="IPR010297">
    <property type="entry name" value="DUF900_hydrolase"/>
</dbReference>
<sequence>MRSFLVFSLSARAALAALCLFAVTLAGCTTHEGVLLPMGQTVPGASTVNMLVATTRAPSPNPGVLFSGQRGSGVSVDNIVVSIPPDQNRKIGEVAWPEHVPGDPAKDFTVVSAERVDVEGAQAWYRSVAGRHRRVLIFVHGFNNRYEESVFRFAQIVHDSGTDAAPILFTWPSGASVFDYNYDRESANYSRGALEQLLTLAAADPNVDDVTVMAHSMGSWLTMEALRQLAIRQGKVPAKIQNVILASPDLDVDVFKKQLEEIDTHHLKITLFISRDDRALALSRRIAGGVDRLGAIDPTQEPYRTELETAGITVLDLSALRAGDRLNHGKFAASPAVVRLIGQRLIAGQKVTDADVGLGERIGAATLGTAQTVGSAAGAVATLPIAVFVPGARKGLQNQVESIGRNLGGTLQTAVGQ</sequence>
<organism evidence="2 3">
    <name type="scientific">Consotaella salsifontis</name>
    <dbReference type="NCBI Taxonomy" id="1365950"/>
    <lineage>
        <taxon>Bacteria</taxon>
        <taxon>Pseudomonadati</taxon>
        <taxon>Pseudomonadota</taxon>
        <taxon>Alphaproteobacteria</taxon>
        <taxon>Hyphomicrobiales</taxon>
        <taxon>Aurantimonadaceae</taxon>
        <taxon>Consotaella</taxon>
    </lineage>
</organism>
<dbReference type="EMBL" id="FUXL01000004">
    <property type="protein sequence ID" value="SJZ95791.1"/>
    <property type="molecule type" value="Genomic_DNA"/>
</dbReference>
<dbReference type="InterPro" id="IPR014586">
    <property type="entry name" value="UCP033909"/>
</dbReference>
<dbReference type="PIRSF" id="PIRSF033909">
    <property type="entry name" value="UCP033909"/>
    <property type="match status" value="1"/>
</dbReference>
<keyword evidence="3" id="KW-1185">Reference proteome</keyword>
<dbReference type="InterPro" id="IPR029058">
    <property type="entry name" value="AB_hydrolase_fold"/>
</dbReference>
<evidence type="ECO:0000313" key="2">
    <source>
        <dbReference type="EMBL" id="SJZ95791.1"/>
    </source>
</evidence>
<protein>
    <submittedName>
        <fullName evidence="2">Esterase/lipase superfamily enzyme</fullName>
    </submittedName>
</protein>
<keyword evidence="1" id="KW-0732">Signal</keyword>
<dbReference type="Gene3D" id="3.40.50.1820">
    <property type="entry name" value="alpha/beta hydrolase"/>
    <property type="match status" value="1"/>
</dbReference>
<dbReference type="AlphaFoldDB" id="A0A1T4PX39"/>
<accession>A0A1T4PX39</accession>
<evidence type="ECO:0000313" key="3">
    <source>
        <dbReference type="Proteomes" id="UP000190135"/>
    </source>
</evidence>
<feature type="chain" id="PRO_5012368774" evidence="1">
    <location>
        <begin position="27"/>
        <end position="417"/>
    </location>
</feature>
<dbReference type="OrthoDB" id="9797755at2"/>
<name>A0A1T4PX39_9HYPH</name>
<dbReference type="Pfam" id="PF05990">
    <property type="entry name" value="DUF900"/>
    <property type="match status" value="1"/>
</dbReference>
<dbReference type="Proteomes" id="UP000190135">
    <property type="component" value="Unassembled WGS sequence"/>
</dbReference>
<dbReference type="SUPFAM" id="SSF53474">
    <property type="entry name" value="alpha/beta-Hydrolases"/>
    <property type="match status" value="1"/>
</dbReference>
<dbReference type="STRING" id="1365950.SAMN05428963_104203"/>
<dbReference type="PANTHER" id="PTHR36513:SF1">
    <property type="entry name" value="TRANSMEMBRANE PROTEIN"/>
    <property type="match status" value="1"/>
</dbReference>
<feature type="signal peptide" evidence="1">
    <location>
        <begin position="1"/>
        <end position="26"/>
    </location>
</feature>
<proteinExistence type="predicted"/>
<dbReference type="RefSeq" id="WP_078707732.1">
    <property type="nucleotide sequence ID" value="NZ_FUXL01000004.1"/>
</dbReference>
<evidence type="ECO:0000256" key="1">
    <source>
        <dbReference type="SAM" id="SignalP"/>
    </source>
</evidence>
<dbReference type="PROSITE" id="PS51257">
    <property type="entry name" value="PROKAR_LIPOPROTEIN"/>
    <property type="match status" value="1"/>
</dbReference>
<dbReference type="PANTHER" id="PTHR36513">
    <property type="entry name" value="ABC TRANSMEMBRANE TYPE-1 DOMAIN-CONTAINING PROTEIN"/>
    <property type="match status" value="1"/>
</dbReference>
<reference evidence="2 3" key="1">
    <citation type="submission" date="2017-02" db="EMBL/GenBank/DDBJ databases">
        <authorList>
            <person name="Peterson S.W."/>
        </authorList>
    </citation>
    <scope>NUCLEOTIDE SEQUENCE [LARGE SCALE GENOMIC DNA]</scope>
    <source>
        <strain evidence="2 3">USBA 369</strain>
    </source>
</reference>
<gene>
    <name evidence="2" type="ORF">SAMN05428963_104203</name>
</gene>